<keyword evidence="2" id="KW-0328">Glycosyltransferase</keyword>
<gene>
    <name evidence="5" type="ORF">SAMN04488500_116100</name>
</gene>
<dbReference type="EMBL" id="FWXI01000016">
    <property type="protein sequence ID" value="SMC98033.1"/>
    <property type="molecule type" value="Genomic_DNA"/>
</dbReference>
<evidence type="ECO:0000256" key="1">
    <source>
        <dbReference type="ARBA" id="ARBA00006739"/>
    </source>
</evidence>
<dbReference type="Proteomes" id="UP000192738">
    <property type="component" value="Unassembled WGS sequence"/>
</dbReference>
<dbReference type="InterPro" id="IPR001173">
    <property type="entry name" value="Glyco_trans_2-like"/>
</dbReference>
<keyword evidence="6" id="KW-1185">Reference proteome</keyword>
<evidence type="ECO:0000256" key="3">
    <source>
        <dbReference type="ARBA" id="ARBA00022679"/>
    </source>
</evidence>
<protein>
    <submittedName>
        <fullName evidence="5">Glycosyltransferase involved in cell wall bisynthesis</fullName>
    </submittedName>
</protein>
<dbReference type="SUPFAM" id="SSF53448">
    <property type="entry name" value="Nucleotide-diphospho-sugar transferases"/>
    <property type="match status" value="1"/>
</dbReference>
<dbReference type="InterPro" id="IPR050834">
    <property type="entry name" value="Glycosyltransf_2"/>
</dbReference>
<feature type="domain" description="Glycosyltransferase 2-like" evidence="4">
    <location>
        <begin position="7"/>
        <end position="164"/>
    </location>
</feature>
<sequence>MHKVKISVIMAVYNCEDKISEAIESILAQTYQDWSLIICDDCSTDDTHKIVLSYQQRYPNKIIALKNKINSKLAYSLNHCLQYAEGEYIARMDGDDISLPERLEKQLEFLLTHPEYDVVSTAMIPFDENGEREPRISKEIPNKYDLLKNPCFNHATILMKKSVYDALNGYVVLPRTTRGQDYDLWFRFFAAGYTGYNMTAALYKVREGIGDLKRRTFKTRLQAAETALYGYRLLNYPLRYYIFAFKPIIAGIIPQRLMYMYHNMKFSVNSNKAE</sequence>
<accession>A0A1W2DKV4</accession>
<dbReference type="OrthoDB" id="9815829at2"/>
<evidence type="ECO:0000256" key="2">
    <source>
        <dbReference type="ARBA" id="ARBA00022676"/>
    </source>
</evidence>
<dbReference type="InterPro" id="IPR029044">
    <property type="entry name" value="Nucleotide-diphossugar_trans"/>
</dbReference>
<organism evidence="5 6">
    <name type="scientific">Sporomusa malonica</name>
    <dbReference type="NCBI Taxonomy" id="112901"/>
    <lineage>
        <taxon>Bacteria</taxon>
        <taxon>Bacillati</taxon>
        <taxon>Bacillota</taxon>
        <taxon>Negativicutes</taxon>
        <taxon>Selenomonadales</taxon>
        <taxon>Sporomusaceae</taxon>
        <taxon>Sporomusa</taxon>
    </lineage>
</organism>
<dbReference type="STRING" id="112901.SAMN04488500_116100"/>
<evidence type="ECO:0000313" key="5">
    <source>
        <dbReference type="EMBL" id="SMC98033.1"/>
    </source>
</evidence>
<comment type="similarity">
    <text evidence="1">Belongs to the glycosyltransferase 2 family.</text>
</comment>
<dbReference type="PANTHER" id="PTHR43685:SF5">
    <property type="entry name" value="GLYCOSYLTRANSFERASE EPSE-RELATED"/>
    <property type="match status" value="1"/>
</dbReference>
<reference evidence="5 6" key="1">
    <citation type="submission" date="2017-04" db="EMBL/GenBank/DDBJ databases">
        <authorList>
            <person name="Afonso C.L."/>
            <person name="Miller P.J."/>
            <person name="Scott M.A."/>
            <person name="Spackman E."/>
            <person name="Goraichik I."/>
            <person name="Dimitrov K.M."/>
            <person name="Suarez D.L."/>
            <person name="Swayne D.E."/>
        </authorList>
    </citation>
    <scope>NUCLEOTIDE SEQUENCE [LARGE SCALE GENOMIC DNA]</scope>
    <source>
        <strain evidence="5 6">DSM 5090</strain>
    </source>
</reference>
<dbReference type="Gene3D" id="3.90.550.10">
    <property type="entry name" value="Spore Coat Polysaccharide Biosynthesis Protein SpsA, Chain A"/>
    <property type="match status" value="1"/>
</dbReference>
<dbReference type="GO" id="GO:0016757">
    <property type="term" value="F:glycosyltransferase activity"/>
    <property type="evidence" value="ECO:0007669"/>
    <property type="project" value="UniProtKB-KW"/>
</dbReference>
<dbReference type="RefSeq" id="WP_084577148.1">
    <property type="nucleotide sequence ID" value="NZ_CP155572.1"/>
</dbReference>
<evidence type="ECO:0000313" key="6">
    <source>
        <dbReference type="Proteomes" id="UP000192738"/>
    </source>
</evidence>
<name>A0A1W2DKV4_9FIRM</name>
<dbReference type="AlphaFoldDB" id="A0A1W2DKV4"/>
<keyword evidence="3 5" id="KW-0808">Transferase</keyword>
<dbReference type="PANTHER" id="PTHR43685">
    <property type="entry name" value="GLYCOSYLTRANSFERASE"/>
    <property type="match status" value="1"/>
</dbReference>
<dbReference type="Pfam" id="PF00535">
    <property type="entry name" value="Glycos_transf_2"/>
    <property type="match status" value="1"/>
</dbReference>
<proteinExistence type="inferred from homology"/>
<evidence type="ECO:0000259" key="4">
    <source>
        <dbReference type="Pfam" id="PF00535"/>
    </source>
</evidence>